<reference evidence="5 6" key="1">
    <citation type="journal article" date="2019" name="New Phytol.">
        <title>Comparative genomics reveals unique wood-decay strategies and fruiting body development in the Schizophyllaceae.</title>
        <authorList>
            <person name="Almasi E."/>
            <person name="Sahu N."/>
            <person name="Krizsan K."/>
            <person name="Balint B."/>
            <person name="Kovacs G.M."/>
            <person name="Kiss B."/>
            <person name="Cseklye J."/>
            <person name="Drula E."/>
            <person name="Henrissat B."/>
            <person name="Nagy I."/>
            <person name="Chovatia M."/>
            <person name="Adam C."/>
            <person name="LaButti K."/>
            <person name="Lipzen A."/>
            <person name="Riley R."/>
            <person name="Grigoriev I.V."/>
            <person name="Nagy L.G."/>
        </authorList>
    </citation>
    <scope>NUCLEOTIDE SEQUENCE [LARGE SCALE GENOMIC DNA]</scope>
    <source>
        <strain evidence="5 6">NL-1724</strain>
    </source>
</reference>
<feature type="compositionally biased region" description="Low complexity" evidence="3">
    <location>
        <begin position="638"/>
        <end position="656"/>
    </location>
</feature>
<dbReference type="InterPro" id="IPR001611">
    <property type="entry name" value="Leu-rich_rpt"/>
</dbReference>
<feature type="domain" description="Disease resistance R13L4/SHOC-2-like LRR" evidence="4">
    <location>
        <begin position="83"/>
        <end position="164"/>
    </location>
</feature>
<comment type="caution">
    <text evidence="5">The sequence shown here is derived from an EMBL/GenBank/DDBJ whole genome shotgun (WGS) entry which is preliminary data.</text>
</comment>
<dbReference type="InterPro" id="IPR019487">
    <property type="entry name" value="RAM_signalling_pathway_SOG2"/>
</dbReference>
<protein>
    <submittedName>
        <fullName evidence="5">RAM signaling pathway protein-domain-containing protein</fullName>
    </submittedName>
</protein>
<feature type="compositionally biased region" description="Polar residues" evidence="3">
    <location>
        <begin position="374"/>
        <end position="391"/>
    </location>
</feature>
<sequence>MASLDDAWPSSDGTLTLAVILEALGTSPDHGATLSFSRLNLTDVPGNAALELADLGADSDSDQRPVERLALGYNKLTALPAQFVKLSQLRYLNLRSNGFAEFPRVLTAMVALDTLDISHNKIKRLPDEPGELVHLRVFCVSKNKLGKLPHFMAQFSKLEVLKVDKNPITYPPKFVLEPGEGATGQAMVDWVESLQRWLIADSPRKASMDSVSTDSTDHPESRDSLDNSIDNIYQSWSHLRAESGAPEFDAGVTPHARSFSVDSTLSASSTESFQEVEPPNSARLPPLHLGILQSQGAEPSPTRSFYLPSPADSVTFFEDDEPSSSSLKSPPSSSDDQHNRARSFAEGIKAASSSSDFHFKQSLPDLSTARLNFTKKSSQDASHSSRKSSYGQDDYSIPSPVSTRKDSGSSLSSQSRIVRPFTRERIPPSPPREVPSMAFERNSYFRRLSTLPQTAIKRSLPQPLVCLIDCARSMLFAVVQIHLALERYTTFPIDERLSSLLKKVAEPAQAEMMSLTSALDRFDALSRKSQPPPAVCRGVIESCRDAVSAFGRVVGVLPLQLKVINTDDVRFLRSMLLTLYGATAEISTAWQTLSSQMDAIRPLLKVRKHTSPSSDPSSSSTASPFHHQSKPARPAPPLRTHTGSSSSSTGLTGLRSHPSRRHAGSFSFKDVELGKKMPSIDVLSPPLPSGSRTPVPRGKRHAPSTPQNGSTPSLSSPFPPSPYAFESGRAHSRQTSQTSTQASSRSGSSSPVAAEKTSFFDLPSSAKNQVDKEAVQAVKLAVDIAPGVWDTMEDLLADVLKEKADVRESLDRARGVTKRLVELIVMVQDGDSTPDKKALRDDAHVFLKTVVQLSNMIKMYGGPHARSGTLRAKMVQLTNATTEFAILLHVSSLPSSSNTSQGRLYSPMATPASASASAVQTNFLGLPDENRLGSSLSRSRSAQASVSAKSTPSPEPPRSAQPNQSFNVRRPWAKEGRLDGGEPG</sequence>
<evidence type="ECO:0000256" key="3">
    <source>
        <dbReference type="SAM" id="MobiDB-lite"/>
    </source>
</evidence>
<feature type="region of interest" description="Disordered" evidence="3">
    <location>
        <begin position="205"/>
        <end position="227"/>
    </location>
</feature>
<dbReference type="PROSITE" id="PS51450">
    <property type="entry name" value="LRR"/>
    <property type="match status" value="1"/>
</dbReference>
<dbReference type="InterPro" id="IPR032675">
    <property type="entry name" value="LRR_dom_sf"/>
</dbReference>
<feature type="compositionally biased region" description="Low complexity" evidence="3">
    <location>
        <begin position="932"/>
        <end position="950"/>
    </location>
</feature>
<dbReference type="InterPro" id="IPR050216">
    <property type="entry name" value="LRR_domain-containing"/>
</dbReference>
<keyword evidence="2" id="KW-0677">Repeat</keyword>
<dbReference type="EMBL" id="VDMD01000025">
    <property type="protein sequence ID" value="TRM59953.1"/>
    <property type="molecule type" value="Genomic_DNA"/>
</dbReference>
<dbReference type="Pfam" id="PF23598">
    <property type="entry name" value="LRR_14"/>
    <property type="match status" value="1"/>
</dbReference>
<evidence type="ECO:0000259" key="4">
    <source>
        <dbReference type="Pfam" id="PF23598"/>
    </source>
</evidence>
<feature type="region of interest" description="Disordered" evidence="3">
    <location>
        <begin position="607"/>
        <end position="755"/>
    </location>
</feature>
<feature type="compositionally biased region" description="Polar residues" evidence="3">
    <location>
        <begin position="293"/>
        <end position="303"/>
    </location>
</feature>
<feature type="region of interest" description="Disordered" evidence="3">
    <location>
        <begin position="293"/>
        <end position="341"/>
    </location>
</feature>
<feature type="compositionally biased region" description="Low complexity" evidence="3">
    <location>
        <begin position="611"/>
        <end position="624"/>
    </location>
</feature>
<dbReference type="GO" id="GO:0005737">
    <property type="term" value="C:cytoplasm"/>
    <property type="evidence" value="ECO:0007669"/>
    <property type="project" value="TreeGrafter"/>
</dbReference>
<feature type="region of interest" description="Disordered" evidence="3">
    <location>
        <begin position="929"/>
        <end position="984"/>
    </location>
</feature>
<dbReference type="SUPFAM" id="SSF52075">
    <property type="entry name" value="Outer arm dynein light chain 1"/>
    <property type="match status" value="1"/>
</dbReference>
<dbReference type="Gene3D" id="3.80.10.10">
    <property type="entry name" value="Ribonuclease Inhibitor"/>
    <property type="match status" value="1"/>
</dbReference>
<evidence type="ECO:0000313" key="6">
    <source>
        <dbReference type="Proteomes" id="UP000320762"/>
    </source>
</evidence>
<dbReference type="Pfam" id="PF10428">
    <property type="entry name" value="SOG2"/>
    <property type="match status" value="1"/>
</dbReference>
<proteinExistence type="predicted"/>
<name>A0A550C569_9AGAR</name>
<dbReference type="AlphaFoldDB" id="A0A550C569"/>
<feature type="region of interest" description="Disordered" evidence="3">
    <location>
        <begin position="374"/>
        <end position="417"/>
    </location>
</feature>
<keyword evidence="1" id="KW-0433">Leucine-rich repeat</keyword>
<dbReference type="InterPro" id="IPR055414">
    <property type="entry name" value="LRR_R13L4/SHOC2-like"/>
</dbReference>
<dbReference type="PANTHER" id="PTHR48051:SF54">
    <property type="entry name" value="LEUCINE-RICH REPEAT-CONTAINING PROTEIN"/>
    <property type="match status" value="1"/>
</dbReference>
<feature type="compositionally biased region" description="Basic and acidic residues" evidence="3">
    <location>
        <begin position="215"/>
        <end position="225"/>
    </location>
</feature>
<gene>
    <name evidence="5" type="ORF">BD626DRAFT_436523</name>
</gene>
<keyword evidence="6" id="KW-1185">Reference proteome</keyword>
<organism evidence="5 6">
    <name type="scientific">Schizophyllum amplum</name>
    <dbReference type="NCBI Taxonomy" id="97359"/>
    <lineage>
        <taxon>Eukaryota</taxon>
        <taxon>Fungi</taxon>
        <taxon>Dikarya</taxon>
        <taxon>Basidiomycota</taxon>
        <taxon>Agaricomycotina</taxon>
        <taxon>Agaricomycetes</taxon>
        <taxon>Agaricomycetidae</taxon>
        <taxon>Agaricales</taxon>
        <taxon>Schizophyllaceae</taxon>
        <taxon>Schizophyllum</taxon>
    </lineage>
</organism>
<feature type="compositionally biased region" description="Low complexity" evidence="3">
    <location>
        <begin position="733"/>
        <end position="750"/>
    </location>
</feature>
<dbReference type="STRING" id="97359.A0A550C569"/>
<evidence type="ECO:0000256" key="1">
    <source>
        <dbReference type="ARBA" id="ARBA00022614"/>
    </source>
</evidence>
<dbReference type="OrthoDB" id="1394818at2759"/>
<accession>A0A550C569</accession>
<evidence type="ECO:0000313" key="5">
    <source>
        <dbReference type="EMBL" id="TRM59953.1"/>
    </source>
</evidence>
<feature type="compositionally biased region" description="Low complexity" evidence="3">
    <location>
        <begin position="323"/>
        <end position="334"/>
    </location>
</feature>
<evidence type="ECO:0000256" key="2">
    <source>
        <dbReference type="ARBA" id="ARBA00022737"/>
    </source>
</evidence>
<dbReference type="PANTHER" id="PTHR48051">
    <property type="match status" value="1"/>
</dbReference>
<dbReference type="Proteomes" id="UP000320762">
    <property type="component" value="Unassembled WGS sequence"/>
</dbReference>
<feature type="compositionally biased region" description="Basic and acidic residues" evidence="3">
    <location>
        <begin position="972"/>
        <end position="984"/>
    </location>
</feature>